<name>A0AAD9P6L1_RIDPI</name>
<evidence type="ECO:0000256" key="1">
    <source>
        <dbReference type="SAM" id="Coils"/>
    </source>
</evidence>
<evidence type="ECO:0008006" key="4">
    <source>
        <dbReference type="Google" id="ProtNLM"/>
    </source>
</evidence>
<evidence type="ECO:0000313" key="3">
    <source>
        <dbReference type="Proteomes" id="UP001209878"/>
    </source>
</evidence>
<keyword evidence="1" id="KW-0175">Coiled coil</keyword>
<dbReference type="EMBL" id="JAODUO010000114">
    <property type="protein sequence ID" value="KAK2189094.1"/>
    <property type="molecule type" value="Genomic_DNA"/>
</dbReference>
<keyword evidence="3" id="KW-1185">Reference proteome</keyword>
<sequence length="275" mass="31551">MDCDLICNFKKCRKRLNANAWVSIRKDIFCDDDGSREFNKSTTCPACQTSLSGTYDIIRVDLQQSEKYKTMVLAGQKPETVIDIASRALAFWTYQITQERTYQEFVTNKGKERNIQMEQYYEQILARTAAELTALKTQLAATKKELESVKKKYTEATEQILDKGRQYQKLQMLYDALRRKCITPLTFDMGDAPVHMPNRNPSNFDLTLSTRDSILRRENNVSVSTTVPRSPAEREFLLTPGPTPLPPTISDECPAAQSRFHLHIETPNRAMSRPH</sequence>
<dbReference type="AlphaFoldDB" id="A0AAD9P6L1"/>
<dbReference type="InterPro" id="IPR042448">
    <property type="entry name" value="CCNB1IP1"/>
</dbReference>
<dbReference type="Proteomes" id="UP001209878">
    <property type="component" value="Unassembled WGS sequence"/>
</dbReference>
<proteinExistence type="predicted"/>
<accession>A0AAD9P6L1</accession>
<dbReference type="PANTHER" id="PTHR14305">
    <property type="entry name" value="E3 UBIQUITIN-PROTEIN LIGASE CCNB1IP1"/>
    <property type="match status" value="1"/>
</dbReference>
<reference evidence="2" key="1">
    <citation type="journal article" date="2023" name="Mol. Biol. Evol.">
        <title>Third-Generation Sequencing Reveals the Adaptive Role of the Epigenome in Three Deep-Sea Polychaetes.</title>
        <authorList>
            <person name="Perez M."/>
            <person name="Aroh O."/>
            <person name="Sun Y."/>
            <person name="Lan Y."/>
            <person name="Juniper S.K."/>
            <person name="Young C.R."/>
            <person name="Angers B."/>
            <person name="Qian P.Y."/>
        </authorList>
    </citation>
    <scope>NUCLEOTIDE SEQUENCE</scope>
    <source>
        <strain evidence="2">R07B-5</strain>
    </source>
</reference>
<organism evidence="2 3">
    <name type="scientific">Ridgeia piscesae</name>
    <name type="common">Tubeworm</name>
    <dbReference type="NCBI Taxonomy" id="27915"/>
    <lineage>
        <taxon>Eukaryota</taxon>
        <taxon>Metazoa</taxon>
        <taxon>Spiralia</taxon>
        <taxon>Lophotrochozoa</taxon>
        <taxon>Annelida</taxon>
        <taxon>Polychaeta</taxon>
        <taxon>Sedentaria</taxon>
        <taxon>Canalipalpata</taxon>
        <taxon>Sabellida</taxon>
        <taxon>Siboglinidae</taxon>
        <taxon>Ridgeia</taxon>
    </lineage>
</organism>
<comment type="caution">
    <text evidence="2">The sequence shown here is derived from an EMBL/GenBank/DDBJ whole genome shotgun (WGS) entry which is preliminary data.</text>
</comment>
<dbReference type="GO" id="GO:0000795">
    <property type="term" value="C:synaptonemal complex"/>
    <property type="evidence" value="ECO:0007669"/>
    <property type="project" value="InterPro"/>
</dbReference>
<dbReference type="GO" id="GO:0007131">
    <property type="term" value="P:reciprocal meiotic recombination"/>
    <property type="evidence" value="ECO:0007669"/>
    <property type="project" value="InterPro"/>
</dbReference>
<protein>
    <recommendedName>
        <fullName evidence="4">E3 ubiquitin-protein ligase CCNB1IP1</fullName>
    </recommendedName>
</protein>
<feature type="coiled-coil region" evidence="1">
    <location>
        <begin position="125"/>
        <end position="159"/>
    </location>
</feature>
<gene>
    <name evidence="2" type="ORF">NP493_115g07025</name>
</gene>
<dbReference type="GO" id="GO:0061630">
    <property type="term" value="F:ubiquitin protein ligase activity"/>
    <property type="evidence" value="ECO:0007669"/>
    <property type="project" value="InterPro"/>
</dbReference>
<evidence type="ECO:0000313" key="2">
    <source>
        <dbReference type="EMBL" id="KAK2189094.1"/>
    </source>
</evidence>
<dbReference type="PANTHER" id="PTHR14305:SF0">
    <property type="entry name" value="E3 UBIQUITIN-PROTEIN LIGASE CCNB1IP1"/>
    <property type="match status" value="1"/>
</dbReference>